<accession>A0A5K0U808</accession>
<evidence type="ECO:0000256" key="1">
    <source>
        <dbReference type="SAM" id="MobiDB-lite"/>
    </source>
</evidence>
<keyword evidence="3" id="KW-0560">Oxidoreductase</keyword>
<dbReference type="GO" id="GO:0035516">
    <property type="term" value="F:broad specificity oxidative DNA demethylase activity"/>
    <property type="evidence" value="ECO:0007669"/>
    <property type="project" value="TreeGrafter"/>
</dbReference>
<protein>
    <submittedName>
        <fullName evidence="3">Putative alpha-ketoglutarate-dependent dioxygenase alkB-like 2-like</fullName>
    </submittedName>
</protein>
<feature type="domain" description="Fe2OG dioxygenase" evidence="2">
    <location>
        <begin position="173"/>
        <end position="270"/>
    </location>
</feature>
<sequence>MSTAVQKETLKEEKPKSGKSKKTEKRDADFILNFGPDVSVNYGKDEIEKAKENNVKVVEPLRREYSFYGDLKSKLHIVLVKNYLDQEYADRVFEGLKRIRYNSDEESMIKIMGKKIKIPRKQTAFGDPGANYHFSGISVQARDWTQDDGTIDTEMGNELRQICRRVEKTAGRKFNYVLINNYLDQTNSIGYHSDDERELGEFPVIAGLSLGEEREIYFKSKINGKVVKISLPHNSLVVMHYPTNTYWEHCIPKVKSYLGQRISLTFRSVDERLKTKGVSK</sequence>
<evidence type="ECO:0000313" key="4">
    <source>
        <dbReference type="Proteomes" id="UP000594342"/>
    </source>
</evidence>
<keyword evidence="4" id="KW-1185">Reference proteome</keyword>
<dbReference type="GO" id="GO:0051747">
    <property type="term" value="F:cytosine C-5 DNA demethylase activity"/>
    <property type="evidence" value="ECO:0007669"/>
    <property type="project" value="TreeGrafter"/>
</dbReference>
<dbReference type="SUPFAM" id="SSF51197">
    <property type="entry name" value="Clavaminate synthase-like"/>
    <property type="match status" value="1"/>
</dbReference>
<dbReference type="Gene3D" id="2.60.120.590">
    <property type="entry name" value="Alpha-ketoglutarate-dependent dioxygenase AlkB-like"/>
    <property type="match status" value="1"/>
</dbReference>
<name>A0A5K0U808_9VIRU</name>
<proteinExistence type="predicted"/>
<dbReference type="Proteomes" id="UP000594342">
    <property type="component" value="Unassembled WGS sequence"/>
</dbReference>
<dbReference type="EMBL" id="UPSH01000001">
    <property type="protein sequence ID" value="VBB17935.1"/>
    <property type="molecule type" value="Genomic_DNA"/>
</dbReference>
<keyword evidence="3" id="KW-0223">Dioxygenase</keyword>
<organism evidence="3 4">
    <name type="scientific">Yasminevirus sp. GU-2018</name>
    <dbReference type="NCBI Taxonomy" id="2420051"/>
    <lineage>
        <taxon>Viruses</taxon>
        <taxon>Varidnaviria</taxon>
        <taxon>Bamfordvirae</taxon>
        <taxon>Nucleocytoviricota</taxon>
        <taxon>Megaviricetes</taxon>
        <taxon>Imitervirales</taxon>
        <taxon>Mimiviridae</taxon>
        <taxon>Klosneuvirinae</taxon>
        <taxon>Yasminevirus</taxon>
        <taxon>Yasminevirus saudimassiliense</taxon>
    </lineage>
</organism>
<reference evidence="3 4" key="1">
    <citation type="submission" date="2018-10" db="EMBL/GenBank/DDBJ databases">
        <authorList>
            <consortium name="IHU Genomes"/>
        </authorList>
    </citation>
    <scope>NUCLEOTIDE SEQUENCE [LARGE SCALE GENOMIC DNA]</scope>
    <source>
        <strain evidence="3 4">A1</strain>
    </source>
</reference>
<dbReference type="GO" id="GO:0008198">
    <property type="term" value="F:ferrous iron binding"/>
    <property type="evidence" value="ECO:0007669"/>
    <property type="project" value="TreeGrafter"/>
</dbReference>
<dbReference type="Pfam" id="PF13532">
    <property type="entry name" value="2OG-FeII_Oxy_2"/>
    <property type="match status" value="1"/>
</dbReference>
<feature type="region of interest" description="Disordered" evidence="1">
    <location>
        <begin position="1"/>
        <end position="24"/>
    </location>
</feature>
<evidence type="ECO:0000259" key="2">
    <source>
        <dbReference type="PROSITE" id="PS51471"/>
    </source>
</evidence>
<evidence type="ECO:0000313" key="3">
    <source>
        <dbReference type="EMBL" id="VBB17935.1"/>
    </source>
</evidence>
<dbReference type="PANTHER" id="PTHR31573:SF1">
    <property type="entry name" value="DNA OXIDATIVE DEMETHYLASE ALKBH2"/>
    <property type="match status" value="1"/>
</dbReference>
<dbReference type="PANTHER" id="PTHR31573">
    <property type="entry name" value="ALPHA-KETOGLUTARATE-DEPENDENT DIOXYGENASE ALKB HOMOLOG 2"/>
    <property type="match status" value="1"/>
</dbReference>
<dbReference type="PROSITE" id="PS51471">
    <property type="entry name" value="FE2OG_OXY"/>
    <property type="match status" value="1"/>
</dbReference>
<dbReference type="InterPro" id="IPR027450">
    <property type="entry name" value="AlkB-like"/>
</dbReference>
<gene>
    <name evidence="3" type="ORF">YASMINEVIRUS_398</name>
</gene>
<dbReference type="InterPro" id="IPR032852">
    <property type="entry name" value="ALKBH2"/>
</dbReference>
<dbReference type="InterPro" id="IPR037151">
    <property type="entry name" value="AlkB-like_sf"/>
</dbReference>
<comment type="caution">
    <text evidence="3">The sequence shown here is derived from an EMBL/GenBank/DDBJ whole genome shotgun (WGS) entry which is preliminary data.</text>
</comment>
<dbReference type="InterPro" id="IPR005123">
    <property type="entry name" value="Oxoglu/Fe-dep_dioxygenase_dom"/>
</dbReference>
<dbReference type="GO" id="GO:0006307">
    <property type="term" value="P:DNA alkylation repair"/>
    <property type="evidence" value="ECO:0007669"/>
    <property type="project" value="TreeGrafter"/>
</dbReference>